<gene>
    <name evidence="2" type="ORF">Tsubulata_013432</name>
</gene>
<dbReference type="Proteomes" id="UP001141552">
    <property type="component" value="Unassembled WGS sequence"/>
</dbReference>
<accession>A0A9Q0FRP6</accession>
<dbReference type="PANTHER" id="PTHR33356">
    <property type="entry name" value="TIP41-LIKE PROTEIN"/>
    <property type="match status" value="1"/>
</dbReference>
<protein>
    <submittedName>
        <fullName evidence="2">Uncharacterized protein</fullName>
    </submittedName>
</protein>
<evidence type="ECO:0000313" key="2">
    <source>
        <dbReference type="EMBL" id="KAJ4836553.1"/>
    </source>
</evidence>
<reference evidence="2" key="2">
    <citation type="journal article" date="2023" name="Plants (Basel)">
        <title>Annotation of the Turnera subulata (Passifloraceae) Draft Genome Reveals the S-Locus Evolved after the Divergence of Turneroideae from Passifloroideae in a Stepwise Manner.</title>
        <authorList>
            <person name="Henning P.M."/>
            <person name="Roalson E.H."/>
            <person name="Mir W."/>
            <person name="McCubbin A.G."/>
            <person name="Shore J.S."/>
        </authorList>
    </citation>
    <scope>NUCLEOTIDE SEQUENCE</scope>
    <source>
        <strain evidence="2">F60SS</strain>
    </source>
</reference>
<dbReference type="PANTHER" id="PTHR33356:SF17">
    <property type="entry name" value="TPX2 CENTRAL DOMAIN-CONTAINING PROTEIN"/>
    <property type="match status" value="1"/>
</dbReference>
<feature type="region of interest" description="Disordered" evidence="1">
    <location>
        <begin position="333"/>
        <end position="356"/>
    </location>
</feature>
<name>A0A9Q0FRP6_9ROSI</name>
<evidence type="ECO:0000313" key="3">
    <source>
        <dbReference type="Proteomes" id="UP001141552"/>
    </source>
</evidence>
<sequence length="430" mass="47475">MAAVSAENVESWLPTEFLTEKELLLMDKKSAPLAGKAEFQPTSLTSFPTEFPYEFDSFCPLGSPGDSLLKSSPETETTDEDDFLAGLTRRLTQQLAGKSEKNWVMAGSPESTLSGTGSWSASSNGSPNGVLSPPRTPFAAEDETLELIYAAAGQVARLKMNSDGNNNRYYDRQVRDFLAAPTKAQNLVHNTGKTPTTSGIYSTHGVNYGQNVSQRYQYYQNQARQENLLLKSQCASIWERQQLKAVLQAKLKAQAQAYSQHHQEIVHSRGRSTAGCENGGCMRPPGGYPRSSWTPLRGHQQHRLHHQVVPQQHSASSMRAVFLSGSGAKRESTGTGVFLPRRYGNHPPETKRKSASPAVLLPAKVVQALNLNFDEVNVNGPAQSRLDNALASDYDILIARRNALLAQQRHNLRQQNVLAHDLPMPQEWMY</sequence>
<dbReference type="OrthoDB" id="1060058at2759"/>
<feature type="region of interest" description="Disordered" evidence="1">
    <location>
        <begin position="64"/>
        <end position="83"/>
    </location>
</feature>
<dbReference type="EMBL" id="JAKUCV010004077">
    <property type="protein sequence ID" value="KAJ4836553.1"/>
    <property type="molecule type" value="Genomic_DNA"/>
</dbReference>
<proteinExistence type="predicted"/>
<keyword evidence="3" id="KW-1185">Reference proteome</keyword>
<reference evidence="2" key="1">
    <citation type="submission" date="2022-02" db="EMBL/GenBank/DDBJ databases">
        <authorList>
            <person name="Henning P.M."/>
            <person name="McCubbin A.G."/>
            <person name="Shore J.S."/>
        </authorList>
    </citation>
    <scope>NUCLEOTIDE SEQUENCE</scope>
    <source>
        <strain evidence="2">F60SS</strain>
        <tissue evidence="2">Leaves</tissue>
    </source>
</reference>
<organism evidence="2 3">
    <name type="scientific">Turnera subulata</name>
    <dbReference type="NCBI Taxonomy" id="218843"/>
    <lineage>
        <taxon>Eukaryota</taxon>
        <taxon>Viridiplantae</taxon>
        <taxon>Streptophyta</taxon>
        <taxon>Embryophyta</taxon>
        <taxon>Tracheophyta</taxon>
        <taxon>Spermatophyta</taxon>
        <taxon>Magnoliopsida</taxon>
        <taxon>eudicotyledons</taxon>
        <taxon>Gunneridae</taxon>
        <taxon>Pentapetalae</taxon>
        <taxon>rosids</taxon>
        <taxon>fabids</taxon>
        <taxon>Malpighiales</taxon>
        <taxon>Passifloraceae</taxon>
        <taxon>Turnera</taxon>
    </lineage>
</organism>
<evidence type="ECO:0000256" key="1">
    <source>
        <dbReference type="SAM" id="MobiDB-lite"/>
    </source>
</evidence>
<dbReference type="AlphaFoldDB" id="A0A9Q0FRP6"/>
<feature type="compositionally biased region" description="Polar residues" evidence="1">
    <location>
        <begin position="109"/>
        <end position="129"/>
    </location>
</feature>
<feature type="region of interest" description="Disordered" evidence="1">
    <location>
        <begin position="98"/>
        <end position="137"/>
    </location>
</feature>
<comment type="caution">
    <text evidence="2">The sequence shown here is derived from an EMBL/GenBank/DDBJ whole genome shotgun (WGS) entry which is preliminary data.</text>
</comment>